<protein>
    <recommendedName>
        <fullName evidence="3">MULE domain-containing protein</fullName>
    </recommendedName>
</protein>
<evidence type="ECO:0000313" key="2">
    <source>
        <dbReference type="Proteomes" id="UP000478052"/>
    </source>
</evidence>
<gene>
    <name evidence="1" type="ORF">FWK35_00033498</name>
</gene>
<proteinExistence type="predicted"/>
<organism evidence="1 2">
    <name type="scientific">Aphis craccivora</name>
    <name type="common">Cowpea aphid</name>
    <dbReference type="NCBI Taxonomy" id="307492"/>
    <lineage>
        <taxon>Eukaryota</taxon>
        <taxon>Metazoa</taxon>
        <taxon>Ecdysozoa</taxon>
        <taxon>Arthropoda</taxon>
        <taxon>Hexapoda</taxon>
        <taxon>Insecta</taxon>
        <taxon>Pterygota</taxon>
        <taxon>Neoptera</taxon>
        <taxon>Paraneoptera</taxon>
        <taxon>Hemiptera</taxon>
        <taxon>Sternorrhyncha</taxon>
        <taxon>Aphidomorpha</taxon>
        <taxon>Aphidoidea</taxon>
        <taxon>Aphididae</taxon>
        <taxon>Aphidini</taxon>
        <taxon>Aphis</taxon>
        <taxon>Aphis</taxon>
    </lineage>
</organism>
<dbReference type="AlphaFoldDB" id="A0A6G0VXL4"/>
<dbReference type="EMBL" id="VUJU01011185">
    <property type="protein sequence ID" value="KAF0711666.1"/>
    <property type="molecule type" value="Genomic_DNA"/>
</dbReference>
<name>A0A6G0VXL4_APHCR</name>
<sequence length="94" mass="11240">MVHVNAFISPPKIWAKQSSDRIHRTNPCESFHSNFNSNFYHQHPHIFKIIEILKLFQYLQYSTKQINQYDYTFEKRNGSRVTEKALRSALALRI</sequence>
<comment type="caution">
    <text evidence="1">The sequence shown here is derived from an EMBL/GenBank/DDBJ whole genome shotgun (WGS) entry which is preliminary data.</text>
</comment>
<accession>A0A6G0VXL4</accession>
<reference evidence="1 2" key="1">
    <citation type="submission" date="2019-08" db="EMBL/GenBank/DDBJ databases">
        <title>Whole genome of Aphis craccivora.</title>
        <authorList>
            <person name="Voronova N.V."/>
            <person name="Shulinski R.S."/>
            <person name="Bandarenka Y.V."/>
            <person name="Zhorov D.G."/>
            <person name="Warner D."/>
        </authorList>
    </citation>
    <scope>NUCLEOTIDE SEQUENCE [LARGE SCALE GENOMIC DNA]</scope>
    <source>
        <strain evidence="1">180601</strain>
        <tissue evidence="1">Whole Body</tissue>
    </source>
</reference>
<dbReference type="Proteomes" id="UP000478052">
    <property type="component" value="Unassembled WGS sequence"/>
</dbReference>
<keyword evidence="2" id="KW-1185">Reference proteome</keyword>
<evidence type="ECO:0008006" key="3">
    <source>
        <dbReference type="Google" id="ProtNLM"/>
    </source>
</evidence>
<evidence type="ECO:0000313" key="1">
    <source>
        <dbReference type="EMBL" id="KAF0711666.1"/>
    </source>
</evidence>